<gene>
    <name evidence="2" type="ORF">SEMRO_436_G142560.1</name>
</gene>
<evidence type="ECO:0000256" key="1">
    <source>
        <dbReference type="SAM" id="MobiDB-lite"/>
    </source>
</evidence>
<sequence length="452" mass="50815">MMLSDEVQLGFALQAFGNASGLGPFWASQFHLYLTKAGINSMSVLATGCREETVNMDLEFIGVTEKLSDKTIKQLLIFLPGPMGYRCFRLAQMAAKKVKAGEADAKYIHRPENGMKGDEVFKINHEGSWKLHVDCAGFVRSTLQHVTKDKKFVLALSDRSFMRAKDFYRFFETVPYSVTDSDILQETDMRMQWRLVRDLRLVIPGDIIVYRPKGSAAGGAAFTTNDRSDLRHLLKAVKTAEIWHQEEEEWKNLVSRNVCRDPAVKTWVDATRNKLANIGIFTVKDLRSKMGSVNDMLQKAGEDPLSSKMLRLMNECANTQALNTGHIVFASGPAELKGDSEYRIRVVHSTKYGVPDNKGNTTEGVQEYFKRFHLVTGPNGEERWTREMKKAPAESEARDDGDTDDEDLDYDDDDDLNDTTSDDSTQDKEMEEAGDDLAGAVNVEVLAARMCF</sequence>
<keyword evidence="3" id="KW-1185">Reference proteome</keyword>
<dbReference type="AlphaFoldDB" id="A0A9N8E0C0"/>
<feature type="compositionally biased region" description="Basic and acidic residues" evidence="1">
    <location>
        <begin position="380"/>
        <end position="400"/>
    </location>
</feature>
<dbReference type="Proteomes" id="UP001153069">
    <property type="component" value="Unassembled WGS sequence"/>
</dbReference>
<accession>A0A9N8E0C0</accession>
<dbReference type="OrthoDB" id="42523at2759"/>
<organism evidence="2 3">
    <name type="scientific">Seminavis robusta</name>
    <dbReference type="NCBI Taxonomy" id="568900"/>
    <lineage>
        <taxon>Eukaryota</taxon>
        <taxon>Sar</taxon>
        <taxon>Stramenopiles</taxon>
        <taxon>Ochrophyta</taxon>
        <taxon>Bacillariophyta</taxon>
        <taxon>Bacillariophyceae</taxon>
        <taxon>Bacillariophycidae</taxon>
        <taxon>Naviculales</taxon>
        <taxon>Naviculaceae</taxon>
        <taxon>Seminavis</taxon>
    </lineage>
</organism>
<proteinExistence type="predicted"/>
<feature type="region of interest" description="Disordered" evidence="1">
    <location>
        <begin position="380"/>
        <end position="438"/>
    </location>
</feature>
<evidence type="ECO:0000313" key="2">
    <source>
        <dbReference type="EMBL" id="CAB9510434.1"/>
    </source>
</evidence>
<reference evidence="2" key="1">
    <citation type="submission" date="2020-06" db="EMBL/GenBank/DDBJ databases">
        <authorList>
            <consortium name="Plant Systems Biology data submission"/>
        </authorList>
    </citation>
    <scope>NUCLEOTIDE SEQUENCE</scope>
    <source>
        <strain evidence="2">D6</strain>
    </source>
</reference>
<dbReference type="EMBL" id="CAICTM010000435">
    <property type="protein sequence ID" value="CAB9510434.1"/>
    <property type="molecule type" value="Genomic_DNA"/>
</dbReference>
<name>A0A9N8E0C0_9STRA</name>
<feature type="compositionally biased region" description="Acidic residues" evidence="1">
    <location>
        <begin position="401"/>
        <end position="421"/>
    </location>
</feature>
<evidence type="ECO:0000313" key="3">
    <source>
        <dbReference type="Proteomes" id="UP001153069"/>
    </source>
</evidence>
<comment type="caution">
    <text evidence="2">The sequence shown here is derived from an EMBL/GenBank/DDBJ whole genome shotgun (WGS) entry which is preliminary data.</text>
</comment>
<protein>
    <submittedName>
        <fullName evidence="2">Uncharacterized protein</fullName>
    </submittedName>
</protein>